<evidence type="ECO:0000256" key="1">
    <source>
        <dbReference type="ARBA" id="ARBA00023015"/>
    </source>
</evidence>
<evidence type="ECO:0000313" key="5">
    <source>
        <dbReference type="EMBL" id="TDK32795.1"/>
    </source>
</evidence>
<dbReference type="InterPro" id="IPR011991">
    <property type="entry name" value="ArsR-like_HTH"/>
</dbReference>
<reference evidence="5 6" key="1">
    <citation type="submission" date="2019-03" db="EMBL/GenBank/DDBJ databases">
        <title>Luteimonas zhaokaii sp.nov., isolated from the rectal contents of Plateau pika in Yushu, Qinghai Province, China.</title>
        <authorList>
            <person name="Zhang G."/>
        </authorList>
    </citation>
    <scope>NUCLEOTIDE SEQUENCE [LARGE SCALE GENOMIC DNA]</scope>
    <source>
        <strain evidence="5 6">THG-MD21</strain>
    </source>
</reference>
<dbReference type="Proteomes" id="UP000295543">
    <property type="component" value="Unassembled WGS sequence"/>
</dbReference>
<dbReference type="SMART" id="SM00347">
    <property type="entry name" value="HTH_MARR"/>
    <property type="match status" value="1"/>
</dbReference>
<dbReference type="InterPro" id="IPR000835">
    <property type="entry name" value="HTH_MarR-typ"/>
</dbReference>
<dbReference type="GO" id="GO:0006950">
    <property type="term" value="P:response to stress"/>
    <property type="evidence" value="ECO:0007669"/>
    <property type="project" value="TreeGrafter"/>
</dbReference>
<keyword evidence="3" id="KW-0804">Transcription</keyword>
<feature type="domain" description="HTH marR-type" evidence="4">
    <location>
        <begin position="12"/>
        <end position="145"/>
    </location>
</feature>
<dbReference type="InterPro" id="IPR036390">
    <property type="entry name" value="WH_DNA-bd_sf"/>
</dbReference>
<dbReference type="InterPro" id="IPR023187">
    <property type="entry name" value="Tscrpt_reg_MarR-type_CS"/>
</dbReference>
<dbReference type="OrthoDB" id="32523at2"/>
<proteinExistence type="predicted"/>
<dbReference type="InterPro" id="IPR039422">
    <property type="entry name" value="MarR/SlyA-like"/>
</dbReference>
<evidence type="ECO:0000256" key="3">
    <source>
        <dbReference type="ARBA" id="ARBA00023163"/>
    </source>
</evidence>
<dbReference type="RefSeq" id="WP_133392340.1">
    <property type="nucleotide sequence ID" value="NZ_SMTG01000002.1"/>
</dbReference>
<dbReference type="CDD" id="cd00090">
    <property type="entry name" value="HTH_ARSR"/>
    <property type="match status" value="1"/>
</dbReference>
<dbReference type="PRINTS" id="PR00598">
    <property type="entry name" value="HTHMARR"/>
</dbReference>
<dbReference type="PROSITE" id="PS50995">
    <property type="entry name" value="HTH_MARR_2"/>
    <property type="match status" value="1"/>
</dbReference>
<dbReference type="PANTHER" id="PTHR33164:SF64">
    <property type="entry name" value="TRANSCRIPTIONAL REGULATOR SLYA"/>
    <property type="match status" value="1"/>
</dbReference>
<dbReference type="SUPFAM" id="SSF46785">
    <property type="entry name" value="Winged helix' DNA-binding domain"/>
    <property type="match status" value="1"/>
</dbReference>
<keyword evidence="2" id="KW-0238">DNA-binding</keyword>
<dbReference type="AlphaFoldDB" id="A0A4R5UC16"/>
<dbReference type="InterPro" id="IPR036388">
    <property type="entry name" value="WH-like_DNA-bd_sf"/>
</dbReference>
<protein>
    <submittedName>
        <fullName evidence="5">MarR family transcriptional regulator</fullName>
    </submittedName>
</protein>
<dbReference type="Gene3D" id="1.10.10.10">
    <property type="entry name" value="Winged helix-like DNA-binding domain superfamily/Winged helix DNA-binding domain"/>
    <property type="match status" value="1"/>
</dbReference>
<dbReference type="GO" id="GO:0003677">
    <property type="term" value="F:DNA binding"/>
    <property type="evidence" value="ECO:0007669"/>
    <property type="project" value="UniProtKB-KW"/>
</dbReference>
<dbReference type="EMBL" id="SMTG01000002">
    <property type="protein sequence ID" value="TDK32795.1"/>
    <property type="molecule type" value="Genomic_DNA"/>
</dbReference>
<keyword evidence="6" id="KW-1185">Reference proteome</keyword>
<name>A0A4R5UC16_9GAMM</name>
<dbReference type="Pfam" id="PF01047">
    <property type="entry name" value="MarR"/>
    <property type="match status" value="1"/>
</dbReference>
<dbReference type="PANTHER" id="PTHR33164">
    <property type="entry name" value="TRANSCRIPTIONAL REGULATOR, MARR FAMILY"/>
    <property type="match status" value="1"/>
</dbReference>
<keyword evidence="1" id="KW-0805">Transcription regulation</keyword>
<sequence>MDTTRPCASSSGSSLGLLFRQVRDAMWARMADELAQAGHELSFSQYITLKKLALGTTSATELARAAELNPGAMTRLIDKLIERGLVERHADPDDRRVVRIRLSEQGEAIWRDIDQCGNRVRERAMSGMDDDQRLQFIRVLEQVRDNLSFPGQ</sequence>
<organism evidence="5 6">
    <name type="scientific">Luteimonas terrae</name>
    <dbReference type="NCBI Taxonomy" id="1530191"/>
    <lineage>
        <taxon>Bacteria</taxon>
        <taxon>Pseudomonadati</taxon>
        <taxon>Pseudomonadota</taxon>
        <taxon>Gammaproteobacteria</taxon>
        <taxon>Lysobacterales</taxon>
        <taxon>Lysobacteraceae</taxon>
        <taxon>Luteimonas</taxon>
    </lineage>
</organism>
<evidence type="ECO:0000313" key="6">
    <source>
        <dbReference type="Proteomes" id="UP000295543"/>
    </source>
</evidence>
<accession>A0A4R5UC16</accession>
<dbReference type="GO" id="GO:0003700">
    <property type="term" value="F:DNA-binding transcription factor activity"/>
    <property type="evidence" value="ECO:0007669"/>
    <property type="project" value="InterPro"/>
</dbReference>
<comment type="caution">
    <text evidence="5">The sequence shown here is derived from an EMBL/GenBank/DDBJ whole genome shotgun (WGS) entry which is preliminary data.</text>
</comment>
<evidence type="ECO:0000259" key="4">
    <source>
        <dbReference type="PROSITE" id="PS50995"/>
    </source>
</evidence>
<dbReference type="PROSITE" id="PS01117">
    <property type="entry name" value="HTH_MARR_1"/>
    <property type="match status" value="1"/>
</dbReference>
<evidence type="ECO:0000256" key="2">
    <source>
        <dbReference type="ARBA" id="ARBA00023125"/>
    </source>
</evidence>
<gene>
    <name evidence="5" type="ORF">E2F49_01635</name>
</gene>